<evidence type="ECO:0000313" key="1">
    <source>
        <dbReference type="EMBL" id="KFG43073.1"/>
    </source>
</evidence>
<accession>A0A086KFA5</accession>
<organism evidence="1 2">
    <name type="scientific">Toxoplasma gondii p89</name>
    <dbReference type="NCBI Taxonomy" id="943119"/>
    <lineage>
        <taxon>Eukaryota</taxon>
        <taxon>Sar</taxon>
        <taxon>Alveolata</taxon>
        <taxon>Apicomplexa</taxon>
        <taxon>Conoidasida</taxon>
        <taxon>Coccidia</taxon>
        <taxon>Eucoccidiorida</taxon>
        <taxon>Eimeriorina</taxon>
        <taxon>Sarcocystidae</taxon>
        <taxon>Toxoplasma</taxon>
    </lineage>
</organism>
<feature type="non-terminal residue" evidence="1">
    <location>
        <position position="1"/>
    </location>
</feature>
<sequence>MRDFAGMLHVAMERNFLYAEGPDGRRLKESDPLTEENNVVRIVTDTSGV</sequence>
<dbReference type="Proteomes" id="UP000028828">
    <property type="component" value="Unassembled WGS sequence"/>
</dbReference>
<gene>
    <name evidence="1" type="ORF">TGP89_224600B</name>
</gene>
<protein>
    <submittedName>
        <fullName evidence="1">GTP binding protein</fullName>
    </submittedName>
</protein>
<name>A0A086KFA5_TOXGO</name>
<reference evidence="1 2" key="1">
    <citation type="submission" date="2014-03" db="EMBL/GenBank/DDBJ databases">
        <authorList>
            <person name="Sibley D."/>
            <person name="Venepally P."/>
            <person name="Karamycheva S."/>
            <person name="Hadjithomas M."/>
            <person name="Khan A."/>
            <person name="Brunk B."/>
            <person name="Roos D."/>
            <person name="Caler E."/>
            <person name="Lorenzi H."/>
        </authorList>
    </citation>
    <scope>NUCLEOTIDE SEQUENCE [LARGE SCALE GENOMIC DNA]</scope>
    <source>
        <strain evidence="2">p89</strain>
    </source>
</reference>
<dbReference type="Gene3D" id="3.10.20.30">
    <property type="match status" value="1"/>
</dbReference>
<comment type="caution">
    <text evidence="1">The sequence shown here is derived from an EMBL/GenBank/DDBJ whole genome shotgun (WGS) entry which is preliminary data.</text>
</comment>
<proteinExistence type="predicted"/>
<dbReference type="EMBL" id="AEYI02000972">
    <property type="protein sequence ID" value="KFG43073.1"/>
    <property type="molecule type" value="Genomic_DNA"/>
</dbReference>
<dbReference type="VEuPathDB" id="ToxoDB:TGP89_224600B"/>
<evidence type="ECO:0000313" key="2">
    <source>
        <dbReference type="Proteomes" id="UP000028828"/>
    </source>
</evidence>
<dbReference type="AlphaFoldDB" id="A0A086KFA5"/>
<dbReference type="InterPro" id="IPR012675">
    <property type="entry name" value="Beta-grasp_dom_sf"/>
</dbReference>